<sequence length="385" mass="43389">MKINKIFAVAGVLLALGCGSVFAKKAKAETNKLKVVTTIFPEYDWAREVIGENADNVELTLLLNNGVDLHSYSPSVKDIAKISEADIFVYVGGESDEWVDDILKNAKNPNMKVINLVEVLGDKVKCEEIVEGMEHEHHHDHDAHGHDEHHHDHDEHGHDDHDDDDEHEHHEAHEHHHEDAHEHHHDEHGHDDHDEHDEHEHHHHEEDEKDEHVWLSLRFAKTLCGAIADALCEKDAANAAVYQKNLAAYTAKLDALDAKYTDMVKNSSKKVVVFGDRFPFRYLVEDYGLKYYAAFTGCSAESEASFKTIVFLSEKVNELDLQCVCQIETGNGKIAKTVISNSKNKKAKVVTFDSLQSTTAKQIKKGATYLGAMEKNLEVLKMALK</sequence>
<evidence type="ECO:0000256" key="4">
    <source>
        <dbReference type="SAM" id="MobiDB-lite"/>
    </source>
</evidence>
<feature type="compositionally biased region" description="Basic and acidic residues" evidence="4">
    <location>
        <begin position="135"/>
        <end position="160"/>
    </location>
</feature>
<dbReference type="PANTHER" id="PTHR42953">
    <property type="entry name" value="HIGH-AFFINITY ZINC UPTAKE SYSTEM PROTEIN ZNUA-RELATED"/>
    <property type="match status" value="1"/>
</dbReference>
<dbReference type="Gene3D" id="3.40.50.1980">
    <property type="entry name" value="Nitrogenase molybdenum iron protein domain"/>
    <property type="match status" value="3"/>
</dbReference>
<keyword evidence="7" id="KW-1185">Reference proteome</keyword>
<dbReference type="SUPFAM" id="SSF53807">
    <property type="entry name" value="Helical backbone' metal receptor"/>
    <property type="match status" value="1"/>
</dbReference>
<keyword evidence="2" id="KW-0813">Transport</keyword>
<feature type="compositionally biased region" description="Basic and acidic residues" evidence="4">
    <location>
        <begin position="167"/>
        <end position="209"/>
    </location>
</feature>
<evidence type="ECO:0000256" key="3">
    <source>
        <dbReference type="ARBA" id="ARBA00022729"/>
    </source>
</evidence>
<feature type="signal peptide" evidence="5">
    <location>
        <begin position="1"/>
        <end position="23"/>
    </location>
</feature>
<dbReference type="Pfam" id="PF01297">
    <property type="entry name" value="ZnuA"/>
    <property type="match status" value="1"/>
</dbReference>
<dbReference type="RefSeq" id="WP_184656934.1">
    <property type="nucleotide sequence ID" value="NZ_CP031518.1"/>
</dbReference>
<evidence type="ECO:0000313" key="7">
    <source>
        <dbReference type="Proteomes" id="UP000518887"/>
    </source>
</evidence>
<accession>A0A7W8G791</accession>
<evidence type="ECO:0000256" key="5">
    <source>
        <dbReference type="SAM" id="SignalP"/>
    </source>
</evidence>
<dbReference type="PROSITE" id="PS51257">
    <property type="entry name" value="PROKAR_LIPOPROTEIN"/>
    <property type="match status" value="1"/>
</dbReference>
<organism evidence="6 7">
    <name type="scientific">Treponema ruminis</name>
    <dbReference type="NCBI Taxonomy" id="744515"/>
    <lineage>
        <taxon>Bacteria</taxon>
        <taxon>Pseudomonadati</taxon>
        <taxon>Spirochaetota</taxon>
        <taxon>Spirochaetia</taxon>
        <taxon>Spirochaetales</taxon>
        <taxon>Treponemataceae</taxon>
        <taxon>Treponema</taxon>
    </lineage>
</organism>
<keyword evidence="3 5" id="KW-0732">Signal</keyword>
<comment type="caution">
    <text evidence="6">The sequence shown here is derived from an EMBL/GenBank/DDBJ whole genome shotgun (WGS) entry which is preliminary data.</text>
</comment>
<gene>
    <name evidence="6" type="ORF">HNP76_000397</name>
</gene>
<feature type="region of interest" description="Disordered" evidence="4">
    <location>
        <begin position="135"/>
        <end position="209"/>
    </location>
</feature>
<comment type="similarity">
    <text evidence="1">Belongs to the bacterial solute-binding protein 9 family.</text>
</comment>
<evidence type="ECO:0000256" key="2">
    <source>
        <dbReference type="ARBA" id="ARBA00022448"/>
    </source>
</evidence>
<dbReference type="GO" id="GO:0046872">
    <property type="term" value="F:metal ion binding"/>
    <property type="evidence" value="ECO:0007669"/>
    <property type="project" value="InterPro"/>
</dbReference>
<dbReference type="InterPro" id="IPR006127">
    <property type="entry name" value="ZnuA-like"/>
</dbReference>
<reference evidence="6 7" key="1">
    <citation type="submission" date="2020-08" db="EMBL/GenBank/DDBJ databases">
        <title>Genomic Encyclopedia of Type Strains, Phase IV (KMG-IV): sequencing the most valuable type-strain genomes for metagenomic binning, comparative biology and taxonomic classification.</title>
        <authorList>
            <person name="Goeker M."/>
        </authorList>
    </citation>
    <scope>NUCLEOTIDE SEQUENCE [LARGE SCALE GENOMIC DNA]</scope>
    <source>
        <strain evidence="6 7">DSM 103462</strain>
    </source>
</reference>
<name>A0A7W8G791_9SPIR</name>
<dbReference type="AlphaFoldDB" id="A0A7W8G791"/>
<dbReference type="InterPro" id="IPR050492">
    <property type="entry name" value="Bact_metal-bind_prot9"/>
</dbReference>
<dbReference type="GO" id="GO:0030001">
    <property type="term" value="P:metal ion transport"/>
    <property type="evidence" value="ECO:0007669"/>
    <property type="project" value="InterPro"/>
</dbReference>
<evidence type="ECO:0000256" key="1">
    <source>
        <dbReference type="ARBA" id="ARBA00011028"/>
    </source>
</evidence>
<proteinExistence type="inferred from homology"/>
<dbReference type="EMBL" id="JACHFQ010000001">
    <property type="protein sequence ID" value="MBB5225057.1"/>
    <property type="molecule type" value="Genomic_DNA"/>
</dbReference>
<evidence type="ECO:0000313" key="6">
    <source>
        <dbReference type="EMBL" id="MBB5225057.1"/>
    </source>
</evidence>
<dbReference type="Proteomes" id="UP000518887">
    <property type="component" value="Unassembled WGS sequence"/>
</dbReference>
<feature type="chain" id="PRO_5030949935" evidence="5">
    <location>
        <begin position="24"/>
        <end position="385"/>
    </location>
</feature>
<dbReference type="PANTHER" id="PTHR42953:SF3">
    <property type="entry name" value="HIGH-AFFINITY ZINC UPTAKE SYSTEM PROTEIN ZNUA"/>
    <property type="match status" value="1"/>
</dbReference>
<protein>
    <submittedName>
        <fullName evidence="6">Zinc transport system substrate-binding protein</fullName>
    </submittedName>
</protein>